<reference evidence="2 3" key="1">
    <citation type="submission" date="2019-09" db="EMBL/GenBank/DDBJ databases">
        <title>Taxonomic organization of the family Brucellaceae based on a phylogenomic approach.</title>
        <authorList>
            <person name="Leclercq S."/>
            <person name="Cloeckaert A."/>
            <person name="Zygmunt M.S."/>
        </authorList>
    </citation>
    <scope>NUCLEOTIDE SEQUENCE [LARGE SCALE GENOMIC DNA]</scope>
    <source>
        <strain evidence="2 3">TA93</strain>
    </source>
</reference>
<sequence length="678" mass="75991">MEQNPTAQPELTGEQLLEKGNKWLERIKAAEGREDDWRKDAEAAEKTYACDPKARHGKLYDFNILHSNVETIVPAIYNSTPVPDVRRRFTLAIGEPPQPPQQQPGPDGQPAQPDPQAMELFKAEMQKWQAKLASDQAAKDFGTMIERTITVLIDDNRLDKEVESVSQDSFLGGRGIVRLAFEATFVPQSVAGEDGQPTTDEDGEPVTEDKATGETIDFQAWSWRDFRMGKAKRWKDVPWIAFRHCMPREDLEDFRDADLYSSQAQPTDSADDDEDDIQVWEIWDKRTKQVWFIDANSGRVQKISEDPLGLPGFFPTPEIVQPITLTGNMTPVCPFTVYKKLADELDLCTKRINAIMKGLKVRGGVIGDASDIKRLSEAGDNELIAIENVEQLAQTGGLEKAIVWWPIQQAIAVLQQLYQQRGEIKAAIYEITGISDIVRGASNANETLGAQQIKTQWGSLRIQKMQRMIERLVRDVFGMMADIIITKFSPETLQEMTGIEITPDIMQLMSQPVSSSYRVDVESDSTVKADMSRIKGEMSEFLQGTAQFFNVMAPVIGQAPEMAEPMSEIYASFARAFHLGKQAEDAIDRMSQGAKDAAKQDKPDPAQEAAQKKLELEAKKLELDFQKAQTELQIKQAELQLKMRELGIKEQEVQQNGQFRAAELSLEAQQGRPVLVGA</sequence>
<dbReference type="AlphaFoldDB" id="A0A7V8B1X1"/>
<organism evidence="2 3">
    <name type="scientific">Brucella tritici</name>
    <dbReference type="NCBI Taxonomy" id="94626"/>
    <lineage>
        <taxon>Bacteria</taxon>
        <taxon>Pseudomonadati</taxon>
        <taxon>Pseudomonadota</taxon>
        <taxon>Alphaproteobacteria</taxon>
        <taxon>Hyphomicrobiales</taxon>
        <taxon>Brucellaceae</taxon>
        <taxon>Brucella/Ochrobactrum group</taxon>
        <taxon>Brucella</taxon>
    </lineage>
</organism>
<accession>A0A7V8B1X1</accession>
<dbReference type="EMBL" id="WBVY01000004">
    <property type="protein sequence ID" value="KAB2656276.1"/>
    <property type="molecule type" value="Genomic_DNA"/>
</dbReference>
<evidence type="ECO:0000313" key="3">
    <source>
        <dbReference type="Proteomes" id="UP000460650"/>
    </source>
</evidence>
<feature type="region of interest" description="Disordered" evidence="1">
    <location>
        <begin position="190"/>
        <end position="210"/>
    </location>
</feature>
<protein>
    <submittedName>
        <fullName evidence="2">OmpH family outer membrane protein</fullName>
    </submittedName>
</protein>
<evidence type="ECO:0000256" key="1">
    <source>
        <dbReference type="SAM" id="MobiDB-lite"/>
    </source>
</evidence>
<gene>
    <name evidence="2" type="ORF">F9K94_17405</name>
</gene>
<proteinExistence type="predicted"/>
<dbReference type="Proteomes" id="UP000460650">
    <property type="component" value="Unassembled WGS sequence"/>
</dbReference>
<feature type="compositionally biased region" description="Basic and acidic residues" evidence="1">
    <location>
        <begin position="596"/>
        <end position="610"/>
    </location>
</feature>
<comment type="caution">
    <text evidence="2">The sequence shown here is derived from an EMBL/GenBank/DDBJ whole genome shotgun (WGS) entry which is preliminary data.</text>
</comment>
<feature type="region of interest" description="Disordered" evidence="1">
    <location>
        <begin position="589"/>
        <end position="610"/>
    </location>
</feature>
<feature type="compositionally biased region" description="Low complexity" evidence="1">
    <location>
        <begin position="104"/>
        <end position="115"/>
    </location>
</feature>
<dbReference type="RefSeq" id="WP_151647226.1">
    <property type="nucleotide sequence ID" value="NZ_WBVY01000004.1"/>
</dbReference>
<feature type="region of interest" description="Disordered" evidence="1">
    <location>
        <begin position="93"/>
        <end position="115"/>
    </location>
</feature>
<evidence type="ECO:0000313" key="2">
    <source>
        <dbReference type="EMBL" id="KAB2656276.1"/>
    </source>
</evidence>
<name>A0A7V8B1X1_9HYPH</name>